<dbReference type="InterPro" id="IPR032675">
    <property type="entry name" value="LRR_dom_sf"/>
</dbReference>
<evidence type="ECO:0000256" key="2">
    <source>
        <dbReference type="ARBA" id="ARBA00022490"/>
    </source>
</evidence>
<dbReference type="GO" id="GO:0030016">
    <property type="term" value="C:myofibril"/>
    <property type="evidence" value="ECO:0007669"/>
    <property type="project" value="TreeGrafter"/>
</dbReference>
<dbReference type="SUPFAM" id="SSF52047">
    <property type="entry name" value="RNI-like"/>
    <property type="match status" value="1"/>
</dbReference>
<evidence type="ECO:0000256" key="3">
    <source>
        <dbReference type="ARBA" id="ARBA00023212"/>
    </source>
</evidence>
<feature type="compositionally biased region" description="Basic and acidic residues" evidence="4">
    <location>
        <begin position="1"/>
        <end position="10"/>
    </location>
</feature>
<feature type="region of interest" description="Disordered" evidence="4">
    <location>
        <begin position="69"/>
        <end position="100"/>
    </location>
</feature>
<dbReference type="Gene3D" id="3.80.10.10">
    <property type="entry name" value="Ribonuclease Inhibitor"/>
    <property type="match status" value="1"/>
</dbReference>
<organism evidence="5 6">
    <name type="scientific">Meloidogyne javanica</name>
    <name type="common">Root-knot nematode worm</name>
    <dbReference type="NCBI Taxonomy" id="6303"/>
    <lineage>
        <taxon>Eukaryota</taxon>
        <taxon>Metazoa</taxon>
        <taxon>Ecdysozoa</taxon>
        <taxon>Nematoda</taxon>
        <taxon>Chromadorea</taxon>
        <taxon>Rhabditida</taxon>
        <taxon>Tylenchina</taxon>
        <taxon>Tylenchomorpha</taxon>
        <taxon>Tylenchoidea</taxon>
        <taxon>Meloidogynidae</taxon>
        <taxon>Meloidogyninae</taxon>
        <taxon>Meloidogyne</taxon>
        <taxon>Meloidogyne incognita group</taxon>
    </lineage>
</organism>
<dbReference type="PANTHER" id="PTHR10901:SF6">
    <property type="entry name" value="TROPOMODULIN, ISOFORM N"/>
    <property type="match status" value="1"/>
</dbReference>
<dbReference type="GO" id="GO:0051694">
    <property type="term" value="P:pointed-end actin filament capping"/>
    <property type="evidence" value="ECO:0007669"/>
    <property type="project" value="InterPro"/>
</dbReference>
<keyword evidence="3" id="KW-0206">Cytoskeleton</keyword>
<evidence type="ECO:0000313" key="5">
    <source>
        <dbReference type="Proteomes" id="UP000887561"/>
    </source>
</evidence>
<dbReference type="PANTHER" id="PTHR10901">
    <property type="entry name" value="TROPOMODULIN"/>
    <property type="match status" value="1"/>
</dbReference>
<reference evidence="6" key="1">
    <citation type="submission" date="2022-11" db="UniProtKB">
        <authorList>
            <consortium name="WormBaseParasite"/>
        </authorList>
    </citation>
    <scope>IDENTIFICATION</scope>
</reference>
<comment type="subcellular location">
    <subcellularLocation>
        <location evidence="1">Cytoplasm</location>
        <location evidence="1">Cytoskeleton</location>
    </subcellularLocation>
</comment>
<dbReference type="GO" id="GO:0007015">
    <property type="term" value="P:actin filament organization"/>
    <property type="evidence" value="ECO:0007669"/>
    <property type="project" value="TreeGrafter"/>
</dbReference>
<protein>
    <submittedName>
        <fullName evidence="6">Tropomodulin</fullName>
    </submittedName>
</protein>
<dbReference type="GO" id="GO:0030239">
    <property type="term" value="P:myofibril assembly"/>
    <property type="evidence" value="ECO:0007669"/>
    <property type="project" value="TreeGrafter"/>
</dbReference>
<name>A0A915MZU1_MELJA</name>
<dbReference type="Pfam" id="PF03250">
    <property type="entry name" value="Tropomodulin"/>
    <property type="match status" value="1"/>
</dbReference>
<dbReference type="Proteomes" id="UP000887561">
    <property type="component" value="Unplaced"/>
</dbReference>
<dbReference type="GO" id="GO:0005523">
    <property type="term" value="F:tropomyosin binding"/>
    <property type="evidence" value="ECO:0007669"/>
    <property type="project" value="InterPro"/>
</dbReference>
<evidence type="ECO:0000256" key="1">
    <source>
        <dbReference type="ARBA" id="ARBA00004245"/>
    </source>
</evidence>
<keyword evidence="5" id="KW-1185">Reference proteome</keyword>
<evidence type="ECO:0000256" key="4">
    <source>
        <dbReference type="SAM" id="MobiDB-lite"/>
    </source>
</evidence>
<feature type="compositionally biased region" description="Basic and acidic residues" evidence="4">
    <location>
        <begin position="89"/>
        <end position="100"/>
    </location>
</feature>
<dbReference type="GO" id="GO:0005856">
    <property type="term" value="C:cytoskeleton"/>
    <property type="evidence" value="ECO:0007669"/>
    <property type="project" value="UniProtKB-SubCell"/>
</dbReference>
<sequence length="310" mass="35006">MENFYAEEKTLAAPKSMKQSGPTSGGLATHAPSLASGGAAKFYGRDLREYDDKDIEGLLSNLSMEELEDLNNDFDPDNSLLPPSQRCRNQTDKEPTGPYQRDKLLKYLEDKAKTEKDWEEVVPFSPGIKRGMHNVLNQPQYYNALKGRGQNEETGFSFNGVIKAFQPRPVPDEPENETDVEDCIRAATKSKNLKKLSLANTAISDQEARPLLELIERTDSLKILNIESNYISPEMIAKLLRATLTTQSLVEFHAENQRQSVLGNQIEMDIMLSVEDNDSLLRVGVSLQSMEARNRVGEALERNYERRIFF</sequence>
<dbReference type="InterPro" id="IPR004934">
    <property type="entry name" value="TMOD"/>
</dbReference>
<proteinExistence type="predicted"/>
<evidence type="ECO:0000313" key="6">
    <source>
        <dbReference type="WBParaSite" id="scaffold5641_cov231.g9800"/>
    </source>
</evidence>
<accession>A0A915MZU1</accession>
<dbReference type="AlphaFoldDB" id="A0A915MZU1"/>
<keyword evidence="2" id="KW-0963">Cytoplasm</keyword>
<dbReference type="WBParaSite" id="scaffold5641_cov231.g9800">
    <property type="protein sequence ID" value="scaffold5641_cov231.g9800"/>
    <property type="gene ID" value="scaffold5641_cov231.g9800"/>
</dbReference>
<feature type="region of interest" description="Disordered" evidence="4">
    <location>
        <begin position="1"/>
        <end position="37"/>
    </location>
</feature>